<dbReference type="Gene3D" id="3.30.70.100">
    <property type="match status" value="1"/>
</dbReference>
<dbReference type="Pfam" id="PF07876">
    <property type="entry name" value="Dabb"/>
    <property type="match status" value="1"/>
</dbReference>
<comment type="caution">
    <text evidence="2">The sequence shown here is derived from an EMBL/GenBank/DDBJ whole genome shotgun (WGS) entry which is preliminary data.</text>
</comment>
<dbReference type="Proteomes" id="UP000334990">
    <property type="component" value="Unassembled WGS sequence"/>
</dbReference>
<sequence length="97" mass="10534">MFRHIVLLAWTADATAAQKAEVAAQLGKLPGAIPEIRRYEIGVDAGLNEGNHGLAIVAEFDDVAGYVVYRDHPVHHAVIEEYIKPIVAGRAAVQHQL</sequence>
<reference evidence="2 3" key="1">
    <citation type="submission" date="2019-10" db="EMBL/GenBank/DDBJ databases">
        <title>Whole genome shotgun sequence of Acrocarpospora corrugata NBRC 13972.</title>
        <authorList>
            <person name="Ichikawa N."/>
            <person name="Kimura A."/>
            <person name="Kitahashi Y."/>
            <person name="Komaki H."/>
            <person name="Oguchi A."/>
        </authorList>
    </citation>
    <scope>NUCLEOTIDE SEQUENCE [LARGE SCALE GENOMIC DNA]</scope>
    <source>
        <strain evidence="2 3">NBRC 13972</strain>
    </source>
</reference>
<name>A0A5M3W1D2_9ACTN</name>
<evidence type="ECO:0000313" key="2">
    <source>
        <dbReference type="EMBL" id="GES02109.1"/>
    </source>
</evidence>
<dbReference type="SMART" id="SM00886">
    <property type="entry name" value="Dabb"/>
    <property type="match status" value="1"/>
</dbReference>
<dbReference type="EMBL" id="BLAD01000055">
    <property type="protein sequence ID" value="GES02109.1"/>
    <property type="molecule type" value="Genomic_DNA"/>
</dbReference>
<feature type="domain" description="Stress-response A/B barrel" evidence="1">
    <location>
        <begin position="2"/>
        <end position="95"/>
    </location>
</feature>
<dbReference type="RefSeq" id="WP_155338354.1">
    <property type="nucleotide sequence ID" value="NZ_BAAABN010000034.1"/>
</dbReference>
<evidence type="ECO:0000259" key="1">
    <source>
        <dbReference type="PROSITE" id="PS51502"/>
    </source>
</evidence>
<proteinExistence type="predicted"/>
<gene>
    <name evidence="2" type="ORF">Acor_41740</name>
</gene>
<dbReference type="AlphaFoldDB" id="A0A5M3W1D2"/>
<dbReference type="InterPro" id="IPR013097">
    <property type="entry name" value="Dabb"/>
</dbReference>
<dbReference type="InterPro" id="IPR011008">
    <property type="entry name" value="Dimeric_a/b-barrel"/>
</dbReference>
<dbReference type="OrthoDB" id="6637496at2"/>
<evidence type="ECO:0000313" key="3">
    <source>
        <dbReference type="Proteomes" id="UP000334990"/>
    </source>
</evidence>
<dbReference type="PROSITE" id="PS51502">
    <property type="entry name" value="S_R_A_B_BARREL"/>
    <property type="match status" value="1"/>
</dbReference>
<organism evidence="2 3">
    <name type="scientific">Acrocarpospora corrugata</name>
    <dbReference type="NCBI Taxonomy" id="35763"/>
    <lineage>
        <taxon>Bacteria</taxon>
        <taxon>Bacillati</taxon>
        <taxon>Actinomycetota</taxon>
        <taxon>Actinomycetes</taxon>
        <taxon>Streptosporangiales</taxon>
        <taxon>Streptosporangiaceae</taxon>
        <taxon>Acrocarpospora</taxon>
    </lineage>
</organism>
<dbReference type="SUPFAM" id="SSF54909">
    <property type="entry name" value="Dimeric alpha+beta barrel"/>
    <property type="match status" value="1"/>
</dbReference>
<accession>A0A5M3W1D2</accession>
<protein>
    <recommendedName>
        <fullName evidence="1">Stress-response A/B barrel domain-containing protein</fullName>
    </recommendedName>
</protein>
<keyword evidence="3" id="KW-1185">Reference proteome</keyword>